<keyword evidence="3" id="KW-1185">Reference proteome</keyword>
<evidence type="ECO:0000256" key="1">
    <source>
        <dbReference type="SAM" id="MobiDB-lite"/>
    </source>
</evidence>
<feature type="region of interest" description="Disordered" evidence="1">
    <location>
        <begin position="46"/>
        <end position="66"/>
    </location>
</feature>
<gene>
    <name evidence="2" type="ORF">FA13DRAFT_1194995</name>
</gene>
<organism evidence="2 3">
    <name type="scientific">Coprinellus micaceus</name>
    <name type="common">Glistening ink-cap mushroom</name>
    <name type="synonym">Coprinus micaceus</name>
    <dbReference type="NCBI Taxonomy" id="71717"/>
    <lineage>
        <taxon>Eukaryota</taxon>
        <taxon>Fungi</taxon>
        <taxon>Dikarya</taxon>
        <taxon>Basidiomycota</taxon>
        <taxon>Agaricomycotina</taxon>
        <taxon>Agaricomycetes</taxon>
        <taxon>Agaricomycetidae</taxon>
        <taxon>Agaricales</taxon>
        <taxon>Agaricineae</taxon>
        <taxon>Psathyrellaceae</taxon>
        <taxon>Coprinellus</taxon>
    </lineage>
</organism>
<evidence type="ECO:0000313" key="2">
    <source>
        <dbReference type="EMBL" id="TEB06225.1"/>
    </source>
</evidence>
<dbReference type="Proteomes" id="UP000298030">
    <property type="component" value="Unassembled WGS sequence"/>
</dbReference>
<protein>
    <submittedName>
        <fullName evidence="2">Uncharacterized protein</fullName>
    </submittedName>
</protein>
<feature type="compositionally biased region" description="Polar residues" evidence="1">
    <location>
        <begin position="54"/>
        <end position="66"/>
    </location>
</feature>
<dbReference type="AlphaFoldDB" id="A0A4Y7RB44"/>
<dbReference type="EMBL" id="QPFP01000594">
    <property type="protein sequence ID" value="TEB06225.1"/>
    <property type="molecule type" value="Genomic_DNA"/>
</dbReference>
<sequence length="163" mass="18210">MWENALEAPERVHESAPDFTLESACRVDSYDFSDSWLEPGEWYLEKRQPRNDNGDQTQVQAGNGAPTNRLANIHHLNSACTVHTKSARSQITCPSEMKIDARETAFHPFGNSLYFRFHAIVRPSAKLDIQAHNTSASCLKHAGLLPPLKYLPLPQADLLGLSN</sequence>
<name>A0A4Y7RB44_COPMI</name>
<evidence type="ECO:0000313" key="3">
    <source>
        <dbReference type="Proteomes" id="UP000298030"/>
    </source>
</evidence>
<reference evidence="2 3" key="1">
    <citation type="journal article" date="2019" name="Nat. Ecol. Evol.">
        <title>Megaphylogeny resolves global patterns of mushroom evolution.</title>
        <authorList>
            <person name="Varga T."/>
            <person name="Krizsan K."/>
            <person name="Foldi C."/>
            <person name="Dima B."/>
            <person name="Sanchez-Garcia M."/>
            <person name="Sanchez-Ramirez S."/>
            <person name="Szollosi G.J."/>
            <person name="Szarkandi J.G."/>
            <person name="Papp V."/>
            <person name="Albert L."/>
            <person name="Andreopoulos W."/>
            <person name="Angelini C."/>
            <person name="Antonin V."/>
            <person name="Barry K.W."/>
            <person name="Bougher N.L."/>
            <person name="Buchanan P."/>
            <person name="Buyck B."/>
            <person name="Bense V."/>
            <person name="Catcheside P."/>
            <person name="Chovatia M."/>
            <person name="Cooper J."/>
            <person name="Damon W."/>
            <person name="Desjardin D."/>
            <person name="Finy P."/>
            <person name="Geml J."/>
            <person name="Haridas S."/>
            <person name="Hughes K."/>
            <person name="Justo A."/>
            <person name="Karasinski D."/>
            <person name="Kautmanova I."/>
            <person name="Kiss B."/>
            <person name="Kocsube S."/>
            <person name="Kotiranta H."/>
            <person name="LaButti K.M."/>
            <person name="Lechner B.E."/>
            <person name="Liimatainen K."/>
            <person name="Lipzen A."/>
            <person name="Lukacs Z."/>
            <person name="Mihaltcheva S."/>
            <person name="Morgado L.N."/>
            <person name="Niskanen T."/>
            <person name="Noordeloos M.E."/>
            <person name="Ohm R.A."/>
            <person name="Ortiz-Santana B."/>
            <person name="Ovrebo C."/>
            <person name="Racz N."/>
            <person name="Riley R."/>
            <person name="Savchenko A."/>
            <person name="Shiryaev A."/>
            <person name="Soop K."/>
            <person name="Spirin V."/>
            <person name="Szebenyi C."/>
            <person name="Tomsovsky M."/>
            <person name="Tulloss R.E."/>
            <person name="Uehling J."/>
            <person name="Grigoriev I.V."/>
            <person name="Vagvolgyi C."/>
            <person name="Papp T."/>
            <person name="Martin F.M."/>
            <person name="Miettinen O."/>
            <person name="Hibbett D.S."/>
            <person name="Nagy L.G."/>
        </authorList>
    </citation>
    <scope>NUCLEOTIDE SEQUENCE [LARGE SCALE GENOMIC DNA]</scope>
    <source>
        <strain evidence="2 3">FP101781</strain>
    </source>
</reference>
<accession>A0A4Y7RB44</accession>
<comment type="caution">
    <text evidence="2">The sequence shown here is derived from an EMBL/GenBank/DDBJ whole genome shotgun (WGS) entry which is preliminary data.</text>
</comment>
<proteinExistence type="predicted"/>